<gene>
    <name evidence="2" type="ORF">IMSHALPRED_003209</name>
</gene>
<name>A0A8H3J7K9_9LECA</name>
<dbReference type="AlphaFoldDB" id="A0A8H3J7K9"/>
<evidence type="ECO:0000256" key="1">
    <source>
        <dbReference type="SAM" id="MobiDB-lite"/>
    </source>
</evidence>
<feature type="region of interest" description="Disordered" evidence="1">
    <location>
        <begin position="187"/>
        <end position="209"/>
    </location>
</feature>
<dbReference type="Proteomes" id="UP000664534">
    <property type="component" value="Unassembled WGS sequence"/>
</dbReference>
<protein>
    <submittedName>
        <fullName evidence="2">Uncharacterized protein</fullName>
    </submittedName>
</protein>
<proteinExistence type="predicted"/>
<evidence type="ECO:0000313" key="2">
    <source>
        <dbReference type="EMBL" id="CAF9942114.1"/>
    </source>
</evidence>
<accession>A0A8H3J7K9</accession>
<sequence length="209" mass="23000">MVTVRGHAVKEAPVYQNAPETASHFSNIVHIPQIQRRSSPVITQTSMGMKKTWSTDSTSVAPTFLVVARGPQYIANIRPAIHTETEHGSRTTTIPQVGCFRATMLHFYLPPEIERVPTIIMQPTERDFLHLIMATIIWRNNRSTGEGQTEPIWNMAKPKLTTLTIDVIDQIPGIATRSTATAIAHPTARDPIPGAGNRASHRPVLTATG</sequence>
<keyword evidence="3" id="KW-1185">Reference proteome</keyword>
<evidence type="ECO:0000313" key="3">
    <source>
        <dbReference type="Proteomes" id="UP000664534"/>
    </source>
</evidence>
<reference evidence="2" key="1">
    <citation type="submission" date="2021-03" db="EMBL/GenBank/DDBJ databases">
        <authorList>
            <person name="Tagirdzhanova G."/>
        </authorList>
    </citation>
    <scope>NUCLEOTIDE SEQUENCE</scope>
</reference>
<comment type="caution">
    <text evidence="2">The sequence shown here is derived from an EMBL/GenBank/DDBJ whole genome shotgun (WGS) entry which is preliminary data.</text>
</comment>
<dbReference type="EMBL" id="CAJPDT010000169">
    <property type="protein sequence ID" value="CAF9942114.1"/>
    <property type="molecule type" value="Genomic_DNA"/>
</dbReference>
<organism evidence="2 3">
    <name type="scientific">Imshaugia aleurites</name>
    <dbReference type="NCBI Taxonomy" id="172621"/>
    <lineage>
        <taxon>Eukaryota</taxon>
        <taxon>Fungi</taxon>
        <taxon>Dikarya</taxon>
        <taxon>Ascomycota</taxon>
        <taxon>Pezizomycotina</taxon>
        <taxon>Lecanoromycetes</taxon>
        <taxon>OSLEUM clade</taxon>
        <taxon>Lecanoromycetidae</taxon>
        <taxon>Lecanorales</taxon>
        <taxon>Lecanorineae</taxon>
        <taxon>Parmeliaceae</taxon>
        <taxon>Imshaugia</taxon>
    </lineage>
</organism>